<evidence type="ECO:0000256" key="1">
    <source>
        <dbReference type="ARBA" id="ARBA00023002"/>
    </source>
</evidence>
<evidence type="ECO:0000313" key="5">
    <source>
        <dbReference type="Proteomes" id="UP001190700"/>
    </source>
</evidence>
<dbReference type="Pfam" id="PF00248">
    <property type="entry name" value="Aldo_ket_red"/>
    <property type="match status" value="1"/>
</dbReference>
<dbReference type="Proteomes" id="UP001190700">
    <property type="component" value="Unassembled WGS sequence"/>
</dbReference>
<dbReference type="PANTHER" id="PTHR43625:SF5">
    <property type="entry name" value="PYRIDOXAL REDUCTASE, CHLOROPLASTIC"/>
    <property type="match status" value="1"/>
</dbReference>
<dbReference type="InterPro" id="IPR050791">
    <property type="entry name" value="Aldo-Keto_reductase"/>
</dbReference>
<evidence type="ECO:0000256" key="2">
    <source>
        <dbReference type="SAM" id="SignalP"/>
    </source>
</evidence>
<reference evidence="4 5" key="1">
    <citation type="journal article" date="2015" name="Genome Biol. Evol.">
        <title>Comparative Genomics of a Bacterivorous Green Alga Reveals Evolutionary Causalities and Consequences of Phago-Mixotrophic Mode of Nutrition.</title>
        <authorList>
            <person name="Burns J.A."/>
            <person name="Paasch A."/>
            <person name="Narechania A."/>
            <person name="Kim E."/>
        </authorList>
    </citation>
    <scope>NUCLEOTIDE SEQUENCE [LARGE SCALE GENOMIC DNA]</scope>
    <source>
        <strain evidence="4 5">PLY_AMNH</strain>
    </source>
</reference>
<protein>
    <recommendedName>
        <fullName evidence="3">NADP-dependent oxidoreductase domain-containing protein</fullName>
    </recommendedName>
</protein>
<name>A0AAE0KWT4_9CHLO</name>
<keyword evidence="5" id="KW-1185">Reference proteome</keyword>
<dbReference type="Gene3D" id="3.20.20.100">
    <property type="entry name" value="NADP-dependent oxidoreductase domain"/>
    <property type="match status" value="1"/>
</dbReference>
<proteinExistence type="predicted"/>
<gene>
    <name evidence="4" type="ORF">CYMTET_27543</name>
</gene>
<dbReference type="GO" id="GO:0016491">
    <property type="term" value="F:oxidoreductase activity"/>
    <property type="evidence" value="ECO:0007669"/>
    <property type="project" value="UniProtKB-KW"/>
</dbReference>
<organism evidence="4 5">
    <name type="scientific">Cymbomonas tetramitiformis</name>
    <dbReference type="NCBI Taxonomy" id="36881"/>
    <lineage>
        <taxon>Eukaryota</taxon>
        <taxon>Viridiplantae</taxon>
        <taxon>Chlorophyta</taxon>
        <taxon>Pyramimonadophyceae</taxon>
        <taxon>Pyramimonadales</taxon>
        <taxon>Pyramimonadaceae</taxon>
        <taxon>Cymbomonas</taxon>
    </lineage>
</organism>
<dbReference type="InterPro" id="IPR023210">
    <property type="entry name" value="NADP_OxRdtase_dom"/>
</dbReference>
<keyword evidence="2" id="KW-0732">Signal</keyword>
<keyword evidence="1" id="KW-0560">Oxidoreductase</keyword>
<accession>A0AAE0KWT4</accession>
<dbReference type="SUPFAM" id="SSF51430">
    <property type="entry name" value="NAD(P)-linked oxidoreductase"/>
    <property type="match status" value="1"/>
</dbReference>
<dbReference type="PANTHER" id="PTHR43625">
    <property type="entry name" value="AFLATOXIN B1 ALDEHYDE REDUCTASE"/>
    <property type="match status" value="1"/>
</dbReference>
<dbReference type="EMBL" id="LGRX02015171">
    <property type="protein sequence ID" value="KAK3263656.1"/>
    <property type="molecule type" value="Genomic_DNA"/>
</dbReference>
<feature type="chain" id="PRO_5041974740" description="NADP-dependent oxidoreductase domain-containing protein" evidence="2">
    <location>
        <begin position="24"/>
        <end position="113"/>
    </location>
</feature>
<dbReference type="InterPro" id="IPR036812">
    <property type="entry name" value="NAD(P)_OxRdtase_dom_sf"/>
</dbReference>
<comment type="caution">
    <text evidence="4">The sequence shown here is derived from an EMBL/GenBank/DDBJ whole genome shotgun (WGS) entry which is preliminary data.</text>
</comment>
<evidence type="ECO:0000259" key="3">
    <source>
        <dbReference type="Pfam" id="PF00248"/>
    </source>
</evidence>
<feature type="signal peptide" evidence="2">
    <location>
        <begin position="1"/>
        <end position="23"/>
    </location>
</feature>
<evidence type="ECO:0000313" key="4">
    <source>
        <dbReference type="EMBL" id="KAK3263656.1"/>
    </source>
</evidence>
<dbReference type="GO" id="GO:0005737">
    <property type="term" value="C:cytoplasm"/>
    <property type="evidence" value="ECO:0007669"/>
    <property type="project" value="TreeGrafter"/>
</dbReference>
<sequence length="113" mass="11885">MRFLCASLSTSVILLSGPRGLLARQLLPGVEASGLSDVLGEIAERKGASRSQVALAWCMGKGTVPIPGGRTLAQCKENVGAMKIRLSNGELDALDEAAMRIKKPMVQNSMASM</sequence>
<dbReference type="AlphaFoldDB" id="A0AAE0KWT4"/>
<feature type="domain" description="NADP-dependent oxidoreductase" evidence="3">
    <location>
        <begin position="35"/>
        <end position="97"/>
    </location>
</feature>